<name>A0A553PQ34_TIGCA</name>
<evidence type="ECO:0000256" key="1">
    <source>
        <dbReference type="SAM" id="MobiDB-lite"/>
    </source>
</evidence>
<evidence type="ECO:0000313" key="3">
    <source>
        <dbReference type="Proteomes" id="UP000318571"/>
    </source>
</evidence>
<protein>
    <submittedName>
        <fullName evidence="2">Uncharacterized protein</fullName>
    </submittedName>
</protein>
<proteinExistence type="predicted"/>
<organism evidence="2 3">
    <name type="scientific">Tigriopus californicus</name>
    <name type="common">Marine copepod</name>
    <dbReference type="NCBI Taxonomy" id="6832"/>
    <lineage>
        <taxon>Eukaryota</taxon>
        <taxon>Metazoa</taxon>
        <taxon>Ecdysozoa</taxon>
        <taxon>Arthropoda</taxon>
        <taxon>Crustacea</taxon>
        <taxon>Multicrustacea</taxon>
        <taxon>Hexanauplia</taxon>
        <taxon>Copepoda</taxon>
        <taxon>Harpacticoida</taxon>
        <taxon>Harpacticidae</taxon>
        <taxon>Tigriopus</taxon>
    </lineage>
</organism>
<comment type="caution">
    <text evidence="2">The sequence shown here is derived from an EMBL/GenBank/DDBJ whole genome shotgun (WGS) entry which is preliminary data.</text>
</comment>
<keyword evidence="3" id="KW-1185">Reference proteome</keyword>
<dbReference type="AlphaFoldDB" id="A0A553PQ34"/>
<dbReference type="Proteomes" id="UP000318571">
    <property type="component" value="Chromosome 6"/>
</dbReference>
<sequence length="203" mass="23109">MEHAVRQAEADPMEVAPDDSIRGPIAAENRTAGFIPVPLPGRANRFGDSGSHLLNVLFSMAWTDRILTAGLDKHNQIMARKDGVVALFYRTFLHVAASLWTMAQDVYHYIIATASERLPEGVTKRMVDTEERAVRALVEWDSAVATRLSDWITKMEHFLEISLKRYRKRIFHLAEALKPSTLMNKYWMGNMNKPKNAKRAQED</sequence>
<evidence type="ECO:0000313" key="2">
    <source>
        <dbReference type="EMBL" id="TRY79794.1"/>
    </source>
</evidence>
<dbReference type="EMBL" id="VCGU01000002">
    <property type="protein sequence ID" value="TRY79794.1"/>
    <property type="molecule type" value="Genomic_DNA"/>
</dbReference>
<gene>
    <name evidence="2" type="ORF">TCAL_09994</name>
</gene>
<accession>A0A553PQ34</accession>
<reference evidence="2 3" key="1">
    <citation type="journal article" date="2018" name="Nat. Ecol. Evol.">
        <title>Genomic signatures of mitonuclear coevolution across populations of Tigriopus californicus.</title>
        <authorList>
            <person name="Barreto F.S."/>
            <person name="Watson E.T."/>
            <person name="Lima T.G."/>
            <person name="Willett C.S."/>
            <person name="Edmands S."/>
            <person name="Li W."/>
            <person name="Burton R.S."/>
        </authorList>
    </citation>
    <scope>NUCLEOTIDE SEQUENCE [LARGE SCALE GENOMIC DNA]</scope>
    <source>
        <strain evidence="2 3">San Diego</strain>
    </source>
</reference>
<feature type="region of interest" description="Disordered" evidence="1">
    <location>
        <begin position="1"/>
        <end position="20"/>
    </location>
</feature>